<organism evidence="2">
    <name type="scientific">marine sediment metagenome</name>
    <dbReference type="NCBI Taxonomy" id="412755"/>
    <lineage>
        <taxon>unclassified sequences</taxon>
        <taxon>metagenomes</taxon>
        <taxon>ecological metagenomes</taxon>
    </lineage>
</organism>
<feature type="domain" description="Threonyl/alanyl tRNA synthetase SAD" evidence="1">
    <location>
        <begin position="27"/>
        <end position="69"/>
    </location>
</feature>
<dbReference type="SMART" id="SM00863">
    <property type="entry name" value="tRNA_SAD"/>
    <property type="match status" value="1"/>
</dbReference>
<dbReference type="EMBL" id="BARS01036219">
    <property type="protein sequence ID" value="GAG26925.1"/>
    <property type="molecule type" value="Genomic_DNA"/>
</dbReference>
<protein>
    <recommendedName>
        <fullName evidence="1">Threonyl/alanyl tRNA synthetase SAD domain-containing protein</fullName>
    </recommendedName>
</protein>
<dbReference type="AlphaFoldDB" id="X0W8I6"/>
<dbReference type="Pfam" id="PF07973">
    <property type="entry name" value="tRNA_SAD"/>
    <property type="match status" value="1"/>
</dbReference>
<dbReference type="GO" id="GO:0005524">
    <property type="term" value="F:ATP binding"/>
    <property type="evidence" value="ECO:0007669"/>
    <property type="project" value="InterPro"/>
</dbReference>
<dbReference type="InterPro" id="IPR012947">
    <property type="entry name" value="tRNA_SAD"/>
</dbReference>
<proteinExistence type="predicted"/>
<dbReference type="GO" id="GO:0004812">
    <property type="term" value="F:aminoacyl-tRNA ligase activity"/>
    <property type="evidence" value="ECO:0007669"/>
    <property type="project" value="InterPro"/>
</dbReference>
<dbReference type="SUPFAM" id="SSF55186">
    <property type="entry name" value="ThrRS/AlaRS common domain"/>
    <property type="match status" value="1"/>
</dbReference>
<dbReference type="InterPro" id="IPR018163">
    <property type="entry name" value="Thr/Ala-tRNA-synth_IIc_edit"/>
</dbReference>
<accession>X0W8I6</accession>
<reference evidence="2" key="1">
    <citation type="journal article" date="2014" name="Front. Microbiol.">
        <title>High frequency of phylogenetically diverse reductive dehalogenase-homologous genes in deep subseafloor sedimentary metagenomes.</title>
        <authorList>
            <person name="Kawai M."/>
            <person name="Futagami T."/>
            <person name="Toyoda A."/>
            <person name="Takaki Y."/>
            <person name="Nishi S."/>
            <person name="Hori S."/>
            <person name="Arai W."/>
            <person name="Tsubouchi T."/>
            <person name="Morono Y."/>
            <person name="Uchiyama I."/>
            <person name="Ito T."/>
            <person name="Fujiyama A."/>
            <person name="Inagaki F."/>
            <person name="Takami H."/>
        </authorList>
    </citation>
    <scope>NUCLEOTIDE SEQUENCE</scope>
    <source>
        <strain evidence="2">Expedition CK06-06</strain>
    </source>
</reference>
<dbReference type="Gene3D" id="3.30.980.10">
    <property type="entry name" value="Threonyl-trna Synthetase, Chain A, domain 2"/>
    <property type="match status" value="1"/>
</dbReference>
<feature type="non-terminal residue" evidence="2">
    <location>
        <position position="1"/>
    </location>
</feature>
<sequence length="74" mass="8430">TEEFTTKDEAEKLCTMKRLPESAGNDIRLIKVGDYDICPCIGSHVNSTKEIGTFKITTWTYSDNVLRIRFKVNS</sequence>
<name>X0W8I6_9ZZZZ</name>
<comment type="caution">
    <text evidence="2">The sequence shown here is derived from an EMBL/GenBank/DDBJ whole genome shotgun (WGS) entry which is preliminary data.</text>
</comment>
<evidence type="ECO:0000313" key="2">
    <source>
        <dbReference type="EMBL" id="GAG26925.1"/>
    </source>
</evidence>
<gene>
    <name evidence="2" type="ORF">S01H1_55703</name>
</gene>
<dbReference type="GO" id="GO:0043039">
    <property type="term" value="P:tRNA aminoacylation"/>
    <property type="evidence" value="ECO:0007669"/>
    <property type="project" value="InterPro"/>
</dbReference>
<evidence type="ECO:0000259" key="1">
    <source>
        <dbReference type="SMART" id="SM00863"/>
    </source>
</evidence>